<dbReference type="Proteomes" id="UP000008022">
    <property type="component" value="Unassembled WGS sequence"/>
</dbReference>
<dbReference type="HOGENOM" id="CLU_1974149_0_0_1"/>
<keyword evidence="3" id="KW-1185">Reference proteome</keyword>
<accession>A0A0E0R6G1</accession>
<feature type="compositionally biased region" description="Polar residues" evidence="1">
    <location>
        <begin position="97"/>
        <end position="111"/>
    </location>
</feature>
<feature type="region of interest" description="Disordered" evidence="1">
    <location>
        <begin position="88"/>
        <end position="127"/>
    </location>
</feature>
<protein>
    <submittedName>
        <fullName evidence="2">Uncharacterized protein</fullName>
    </submittedName>
</protein>
<sequence>MRMQGAAKAVDRAAEIERGARAGAVKVGAASWRTGVSGRACAGPGREKGKRRWGRGLGPLPLWVREEGEAQALAPVFGAAWSGSGWWRQKRAGPGGTQSRAVSGLTRQQPSDGCHQARVRGKRRHGR</sequence>
<evidence type="ECO:0000256" key="1">
    <source>
        <dbReference type="SAM" id="MobiDB-lite"/>
    </source>
</evidence>
<evidence type="ECO:0000313" key="2">
    <source>
        <dbReference type="EnsemblPlants" id="ORUFI11G08780.1"/>
    </source>
</evidence>
<feature type="region of interest" description="Disordered" evidence="1">
    <location>
        <begin position="36"/>
        <end position="56"/>
    </location>
</feature>
<organism evidence="2 3">
    <name type="scientific">Oryza rufipogon</name>
    <name type="common">Brownbeard rice</name>
    <name type="synonym">Asian wild rice</name>
    <dbReference type="NCBI Taxonomy" id="4529"/>
    <lineage>
        <taxon>Eukaryota</taxon>
        <taxon>Viridiplantae</taxon>
        <taxon>Streptophyta</taxon>
        <taxon>Embryophyta</taxon>
        <taxon>Tracheophyta</taxon>
        <taxon>Spermatophyta</taxon>
        <taxon>Magnoliopsida</taxon>
        <taxon>Liliopsida</taxon>
        <taxon>Poales</taxon>
        <taxon>Poaceae</taxon>
        <taxon>BOP clade</taxon>
        <taxon>Oryzoideae</taxon>
        <taxon>Oryzeae</taxon>
        <taxon>Oryzinae</taxon>
        <taxon>Oryza</taxon>
    </lineage>
</organism>
<feature type="compositionally biased region" description="Basic residues" evidence="1">
    <location>
        <begin position="117"/>
        <end position="127"/>
    </location>
</feature>
<proteinExistence type="predicted"/>
<dbReference type="Gramene" id="ORUFI11G08780.1">
    <property type="protein sequence ID" value="ORUFI11G08780.1"/>
    <property type="gene ID" value="ORUFI11G08780"/>
</dbReference>
<dbReference type="EnsemblPlants" id="ORUFI11G08780.1">
    <property type="protein sequence ID" value="ORUFI11G08780.1"/>
    <property type="gene ID" value="ORUFI11G08780"/>
</dbReference>
<reference evidence="2" key="2">
    <citation type="submission" date="2015-06" db="UniProtKB">
        <authorList>
            <consortium name="EnsemblPlants"/>
        </authorList>
    </citation>
    <scope>IDENTIFICATION</scope>
</reference>
<reference evidence="3" key="1">
    <citation type="submission" date="2013-06" db="EMBL/GenBank/DDBJ databases">
        <authorList>
            <person name="Zhao Q."/>
        </authorList>
    </citation>
    <scope>NUCLEOTIDE SEQUENCE</scope>
    <source>
        <strain evidence="3">cv. W1943</strain>
    </source>
</reference>
<dbReference type="AlphaFoldDB" id="A0A0E0R6G1"/>
<name>A0A0E0R6G1_ORYRU</name>
<evidence type="ECO:0000313" key="3">
    <source>
        <dbReference type="Proteomes" id="UP000008022"/>
    </source>
</evidence>